<keyword evidence="5" id="KW-0472">Membrane</keyword>
<gene>
    <name evidence="7" type="ORF">H3H32_22705</name>
</gene>
<dbReference type="InterPro" id="IPR009056">
    <property type="entry name" value="Cyt_c-like_dom"/>
</dbReference>
<protein>
    <submittedName>
        <fullName evidence="7">Chitobiase/beta-hexosaminidase C-terminal domain-containing protein</fullName>
    </submittedName>
</protein>
<feature type="transmembrane region" description="Helical" evidence="5">
    <location>
        <begin position="83"/>
        <end position="105"/>
    </location>
</feature>
<dbReference type="SUPFAM" id="SSF52047">
    <property type="entry name" value="RNI-like"/>
    <property type="match status" value="1"/>
</dbReference>
<evidence type="ECO:0000256" key="5">
    <source>
        <dbReference type="SAM" id="Phobius"/>
    </source>
</evidence>
<evidence type="ECO:0000256" key="4">
    <source>
        <dbReference type="PROSITE-ProRule" id="PRU00433"/>
    </source>
</evidence>
<keyword evidence="2 4" id="KW-0479">Metal-binding</keyword>
<dbReference type="Gene3D" id="3.80.10.10">
    <property type="entry name" value="Ribonuclease Inhibitor"/>
    <property type="match status" value="1"/>
</dbReference>
<reference evidence="7 8" key="1">
    <citation type="submission" date="2020-07" db="EMBL/GenBank/DDBJ databases">
        <title>Spirosoma foliorum sp. nov., isolated from the leaves on the Nejang mountain Korea, Republic of.</title>
        <authorList>
            <person name="Ho H."/>
            <person name="Lee Y.-J."/>
            <person name="Nurcahyanto D.-A."/>
            <person name="Kim S.-G."/>
        </authorList>
    </citation>
    <scope>NUCLEOTIDE SEQUENCE [LARGE SCALE GENOMIC DNA]</scope>
    <source>
        <strain evidence="7 8">PL0136</strain>
    </source>
</reference>
<evidence type="ECO:0000256" key="3">
    <source>
        <dbReference type="ARBA" id="ARBA00023004"/>
    </source>
</evidence>
<dbReference type="InterPro" id="IPR032675">
    <property type="entry name" value="LRR_dom_sf"/>
</dbReference>
<dbReference type="GO" id="GO:0046872">
    <property type="term" value="F:metal ion binding"/>
    <property type="evidence" value="ECO:0007669"/>
    <property type="project" value="UniProtKB-KW"/>
</dbReference>
<dbReference type="EMBL" id="CP059732">
    <property type="protein sequence ID" value="QMW00787.1"/>
    <property type="molecule type" value="Genomic_DNA"/>
</dbReference>
<dbReference type="Pfam" id="PF07635">
    <property type="entry name" value="PSCyt1"/>
    <property type="match status" value="1"/>
</dbReference>
<dbReference type="SUPFAM" id="SSF46626">
    <property type="entry name" value="Cytochrome c"/>
    <property type="match status" value="1"/>
</dbReference>
<dbReference type="PANTHER" id="PTHR35889">
    <property type="entry name" value="CYCLOINULO-OLIGOSACCHARIDE FRUCTANOTRANSFERASE-RELATED"/>
    <property type="match status" value="1"/>
</dbReference>
<evidence type="ECO:0000256" key="1">
    <source>
        <dbReference type="ARBA" id="ARBA00022617"/>
    </source>
</evidence>
<dbReference type="InterPro" id="IPR036909">
    <property type="entry name" value="Cyt_c-like_dom_sf"/>
</dbReference>
<dbReference type="Pfam" id="PF13287">
    <property type="entry name" value="Fn3_assoc"/>
    <property type="match status" value="1"/>
</dbReference>
<dbReference type="Proteomes" id="UP000515369">
    <property type="component" value="Chromosome"/>
</dbReference>
<dbReference type="AlphaFoldDB" id="A0A7G5GPJ5"/>
<evidence type="ECO:0000313" key="8">
    <source>
        <dbReference type="Proteomes" id="UP000515369"/>
    </source>
</evidence>
<evidence type="ECO:0000256" key="2">
    <source>
        <dbReference type="ARBA" id="ARBA00022723"/>
    </source>
</evidence>
<accession>A0A7G5GPJ5</accession>
<feature type="transmembrane region" description="Helical" evidence="5">
    <location>
        <begin position="117"/>
        <end position="135"/>
    </location>
</feature>
<dbReference type="RefSeq" id="WP_182457901.1">
    <property type="nucleotide sequence ID" value="NZ_CP059732.1"/>
</dbReference>
<dbReference type="GO" id="GO:0009055">
    <property type="term" value="F:electron transfer activity"/>
    <property type="evidence" value="ECO:0007669"/>
    <property type="project" value="InterPro"/>
</dbReference>
<dbReference type="PROSITE" id="PS51007">
    <property type="entry name" value="CYTC"/>
    <property type="match status" value="1"/>
</dbReference>
<keyword evidence="3 4" id="KW-0408">Iron</keyword>
<name>A0A7G5GPJ5_9BACT</name>
<proteinExistence type="predicted"/>
<keyword evidence="8" id="KW-1185">Reference proteome</keyword>
<feature type="transmembrane region" description="Helical" evidence="5">
    <location>
        <begin position="42"/>
        <end position="63"/>
    </location>
</feature>
<dbReference type="GO" id="GO:0020037">
    <property type="term" value="F:heme binding"/>
    <property type="evidence" value="ECO:0007669"/>
    <property type="project" value="InterPro"/>
</dbReference>
<organism evidence="7 8">
    <name type="scientific">Spirosoma foliorum</name>
    <dbReference type="NCBI Taxonomy" id="2710596"/>
    <lineage>
        <taxon>Bacteria</taxon>
        <taxon>Pseudomonadati</taxon>
        <taxon>Bacteroidota</taxon>
        <taxon>Cytophagia</taxon>
        <taxon>Cytophagales</taxon>
        <taxon>Cytophagaceae</taxon>
        <taxon>Spirosoma</taxon>
    </lineage>
</organism>
<keyword evidence="5" id="KW-0812">Transmembrane</keyword>
<feature type="transmembrane region" description="Helical" evidence="5">
    <location>
        <begin position="147"/>
        <end position="165"/>
    </location>
</feature>
<dbReference type="KEGG" id="sfol:H3H32_22705"/>
<evidence type="ECO:0000259" key="6">
    <source>
        <dbReference type="PROSITE" id="PS51007"/>
    </source>
</evidence>
<keyword evidence="5" id="KW-1133">Transmembrane helix</keyword>
<feature type="domain" description="Cytochrome c" evidence="6">
    <location>
        <begin position="194"/>
        <end position="286"/>
    </location>
</feature>
<dbReference type="InterPro" id="IPR026876">
    <property type="entry name" value="Fn3_assoc_repeat"/>
</dbReference>
<feature type="transmembrane region" description="Helical" evidence="5">
    <location>
        <begin position="12"/>
        <end position="36"/>
    </location>
</feature>
<dbReference type="PANTHER" id="PTHR35889:SF3">
    <property type="entry name" value="F-BOX DOMAIN-CONTAINING PROTEIN"/>
    <property type="match status" value="1"/>
</dbReference>
<evidence type="ECO:0000313" key="7">
    <source>
        <dbReference type="EMBL" id="QMW00787.1"/>
    </source>
</evidence>
<dbReference type="InterPro" id="IPR011429">
    <property type="entry name" value="Cyt_c_Planctomycete-type"/>
</dbReference>
<sequence length="728" mass="80798">MNKRLIGVAEQALFASTIFIVFLLLFSTRFVVPIWLQPLGRMHPLLLHFPIVILLLAMIMEAFRFRMTSAANPAVSEFYRDFLNSLLLVGALSAGITVIMGLFLAKEDGYSGQALSWHKWTGVGIFFLATLVYWIRNKSWYTTRIAQVSAVTTILFLIGAGHYGATLTHGDNFLFEPISNQFKPAPVSLDKALVYADVIQPIFEQKCVSCHNPDKLKGQLNLASVEAMLKGGKTGKLFVAGKPDISLLLQRIHLPLDEKKHMPPSGKTQLTPQEVMLLSLWVKNNADVKKRVIDLPANDSLRFIAAGLFKPSEQTEEFDFDAADEETVKSLNNDYRTVAPLAKESPALAVNLYNKSAFTPEKLTELSPVKQQVVYLNLNKMPVKDADLKRIGEFENLQKLDLNFTDITGASLGDLSALKQLQTLSLAGTGVTYDVLQKQLSGFKSLKTLAVWNTKLTTDQIGQLQKANKHIQFIAGFDGASSEPIKLNPPQVKNSSTIFGQSLTLQLKHPVKGVEIRFTTDGSEPDSIHSPIFNGQTVLNQPTQIKAKAYKAGWFGSNMATFDFYKSSFKPDSVNLLLPLNPVHQADGAHTFFDGKLGTFNANSPAWANNWAGFRKNDMALVSEFKKPVTVNSVALRIMVEEETSIFPPSVIEIWGGDKRDQMKLLGTLKPEQPTKKIPPVLKSVECRFKSQTVSFLKIIAKPVKQIPDWHPNKGNNALLLVDEVFIN</sequence>
<keyword evidence="1 4" id="KW-0349">Heme</keyword>